<evidence type="ECO:0000313" key="2">
    <source>
        <dbReference type="EMBL" id="NKY99930.1"/>
    </source>
</evidence>
<sequence length="430" mass="47508">MSEVRESVHPLVSARETVALGVASGRDGFVELLRDARRSLLDTLEDGDPGGRGVREASARLHDHVDRALAEHVQRQRRWPARTDGERLTRAFRALDESGVIAREEFTCCERCARTALEGELAARNSRPADTAARGYAFYHSQDAAHAVAGSSLTIGFGASHPIRRAAVGEEVAEALRAHGLTVEWDGDPDRKLHVGMDWSRRRFGRGAAFPGPAVDGEPMVHVSFNNPGPYEVPEWISHYQGRVSVRELSRMVLPWLPRFFVATLSSDRGHTIALERDFDLLRVRHGPALSRERVEEPLSRWVVGAVWPREEARSAHTGLLEVHYADAAEEGLGFMDYAEPLETAAARLIVHRLTPSKGTFAVFTAPGGAVVQMVWESGPRLWMESPSPAEAVSRGRHVTLSEAEETVRVLAEEGRVALADLGELRVTRW</sequence>
<dbReference type="InterPro" id="IPR054186">
    <property type="entry name" value="DUF6891"/>
</dbReference>
<accession>A0A7X6MI74</accession>
<proteinExistence type="predicted"/>
<evidence type="ECO:0000259" key="1">
    <source>
        <dbReference type="Pfam" id="PF21831"/>
    </source>
</evidence>
<protein>
    <recommendedName>
        <fullName evidence="1">DUF6891 domain-containing protein</fullName>
    </recommendedName>
</protein>
<comment type="caution">
    <text evidence="2">The sequence shown here is derived from an EMBL/GenBank/DDBJ whole genome shotgun (WGS) entry which is preliminary data.</text>
</comment>
<evidence type="ECO:0000313" key="3">
    <source>
        <dbReference type="Proteomes" id="UP000553209"/>
    </source>
</evidence>
<feature type="domain" description="DUF6891" evidence="1">
    <location>
        <begin position="14"/>
        <end position="203"/>
    </location>
</feature>
<organism evidence="2 3">
    <name type="scientific">Nocardiopsis alborubida</name>
    <dbReference type="NCBI Taxonomy" id="146802"/>
    <lineage>
        <taxon>Bacteria</taxon>
        <taxon>Bacillati</taxon>
        <taxon>Actinomycetota</taxon>
        <taxon>Actinomycetes</taxon>
        <taxon>Streptosporangiales</taxon>
        <taxon>Nocardiopsidaceae</taxon>
        <taxon>Nocardiopsis</taxon>
    </lineage>
</organism>
<keyword evidence="3" id="KW-1185">Reference proteome</keyword>
<dbReference type="EMBL" id="JAAXPG010000019">
    <property type="protein sequence ID" value="NKY99930.1"/>
    <property type="molecule type" value="Genomic_DNA"/>
</dbReference>
<name>A0A7X6MI74_9ACTN</name>
<reference evidence="2 3" key="1">
    <citation type="submission" date="2020-04" db="EMBL/GenBank/DDBJ databases">
        <title>MicrobeNet Type strains.</title>
        <authorList>
            <person name="Nicholson A.C."/>
        </authorList>
    </citation>
    <scope>NUCLEOTIDE SEQUENCE [LARGE SCALE GENOMIC DNA]</scope>
    <source>
        <strain evidence="2 3">ATCC 23612</strain>
    </source>
</reference>
<dbReference type="RefSeq" id="WP_061078262.1">
    <property type="nucleotide sequence ID" value="NZ_JAAXPG010000019.1"/>
</dbReference>
<dbReference type="AlphaFoldDB" id="A0A7X6MI74"/>
<dbReference type="Pfam" id="PF21831">
    <property type="entry name" value="DUF6891"/>
    <property type="match status" value="1"/>
</dbReference>
<gene>
    <name evidence="2" type="ORF">HGB44_19985</name>
</gene>
<dbReference type="Proteomes" id="UP000553209">
    <property type="component" value="Unassembled WGS sequence"/>
</dbReference>